<dbReference type="KEGG" id="lez:GLE_1077"/>
<dbReference type="EMBL" id="CP013140">
    <property type="protein sequence ID" value="ALN56435.1"/>
    <property type="molecule type" value="Genomic_DNA"/>
</dbReference>
<dbReference type="AlphaFoldDB" id="A0A0S2DD75"/>
<protein>
    <submittedName>
        <fullName evidence="2">Uncharacterized protein</fullName>
    </submittedName>
</protein>
<proteinExistence type="predicted"/>
<sequence>MRARVRRRARSVRDDLYRQEKFPSADAADFASHKPECAKVRELFFPATGVGKVGGDDRRVRDRHARTRRCGRATRGRRRQRRAAIAASPPRAQRAARAPVARERHGGVAASAAAATRRSVRNATRKWSARGRTCVASSDPAASIGAAGGDAARARSGLGTRTSAAGALHRDRGVRPPRRPRRHATASAVVWIFPSENDACAWRRR</sequence>
<dbReference type="Proteomes" id="UP000061569">
    <property type="component" value="Chromosome"/>
</dbReference>
<feature type="compositionally biased region" description="Basic residues" evidence="1">
    <location>
        <begin position="175"/>
        <end position="184"/>
    </location>
</feature>
<feature type="region of interest" description="Disordered" evidence="1">
    <location>
        <begin position="56"/>
        <end position="111"/>
    </location>
</feature>
<evidence type="ECO:0000256" key="1">
    <source>
        <dbReference type="SAM" id="MobiDB-lite"/>
    </source>
</evidence>
<feature type="compositionally biased region" description="Basic residues" evidence="1">
    <location>
        <begin position="61"/>
        <end position="82"/>
    </location>
</feature>
<evidence type="ECO:0000313" key="3">
    <source>
        <dbReference type="Proteomes" id="UP000061569"/>
    </source>
</evidence>
<name>A0A0S2DD75_LYSEN</name>
<organism evidence="2 3">
    <name type="scientific">Lysobacter enzymogenes</name>
    <dbReference type="NCBI Taxonomy" id="69"/>
    <lineage>
        <taxon>Bacteria</taxon>
        <taxon>Pseudomonadati</taxon>
        <taxon>Pseudomonadota</taxon>
        <taxon>Gammaproteobacteria</taxon>
        <taxon>Lysobacterales</taxon>
        <taxon>Lysobacteraceae</taxon>
        <taxon>Lysobacter</taxon>
    </lineage>
</organism>
<evidence type="ECO:0000313" key="2">
    <source>
        <dbReference type="EMBL" id="ALN56435.1"/>
    </source>
</evidence>
<accession>A0A0S2DD75</accession>
<gene>
    <name evidence="2" type="ORF">GLE_1077</name>
</gene>
<feature type="region of interest" description="Disordered" evidence="1">
    <location>
        <begin position="153"/>
        <end position="184"/>
    </location>
</feature>
<feature type="compositionally biased region" description="Low complexity" evidence="1">
    <location>
        <begin position="83"/>
        <end position="99"/>
    </location>
</feature>
<reference evidence="2 3" key="1">
    <citation type="submission" date="2015-11" db="EMBL/GenBank/DDBJ databases">
        <title>Genome sequences of Lysobacter enzymogenes strain C3 and Lysobacter antibioticus ATCC 29479.</title>
        <authorList>
            <person name="Kobayashi D.Y."/>
        </authorList>
    </citation>
    <scope>NUCLEOTIDE SEQUENCE [LARGE SCALE GENOMIC DNA]</scope>
    <source>
        <strain evidence="2 3">C3</strain>
    </source>
</reference>